<protein>
    <submittedName>
        <fullName evidence="6">Kinase-like protein</fullName>
    </submittedName>
</protein>
<evidence type="ECO:0000313" key="6">
    <source>
        <dbReference type="EMBL" id="KAF0474148.1"/>
    </source>
</evidence>
<gene>
    <name evidence="6" type="ORF">F8M41_024762</name>
</gene>
<keyword evidence="4" id="KW-0067">ATP-binding</keyword>
<dbReference type="InterPro" id="IPR051681">
    <property type="entry name" value="Ser/Thr_Kinases-Pseudokinases"/>
</dbReference>
<keyword evidence="1" id="KW-0808">Transferase</keyword>
<dbReference type="InterPro" id="IPR001245">
    <property type="entry name" value="Ser-Thr/Tyr_kinase_cat_dom"/>
</dbReference>
<dbReference type="PANTHER" id="PTHR44329">
    <property type="entry name" value="SERINE/THREONINE-PROTEIN KINASE TNNI3K-RELATED"/>
    <property type="match status" value="1"/>
</dbReference>
<dbReference type="SUPFAM" id="SSF56112">
    <property type="entry name" value="Protein kinase-like (PK-like)"/>
    <property type="match status" value="1"/>
</dbReference>
<reference evidence="6 7" key="1">
    <citation type="journal article" date="2019" name="Environ. Microbiol.">
        <title>At the nexus of three kingdoms: the genome of the mycorrhizal fungus Gigaspora margarita provides insights into plant, endobacterial and fungal interactions.</title>
        <authorList>
            <person name="Venice F."/>
            <person name="Ghignone S."/>
            <person name="Salvioli di Fossalunga A."/>
            <person name="Amselem J."/>
            <person name="Novero M."/>
            <person name="Xianan X."/>
            <person name="Sedzielewska Toro K."/>
            <person name="Morin E."/>
            <person name="Lipzen A."/>
            <person name="Grigoriev I.V."/>
            <person name="Henrissat B."/>
            <person name="Martin F.M."/>
            <person name="Bonfante P."/>
        </authorList>
    </citation>
    <scope>NUCLEOTIDE SEQUENCE [LARGE SCALE GENOMIC DNA]</scope>
    <source>
        <strain evidence="6 7">BEG34</strain>
    </source>
</reference>
<evidence type="ECO:0000256" key="1">
    <source>
        <dbReference type="ARBA" id="ARBA00022679"/>
    </source>
</evidence>
<dbReference type="PROSITE" id="PS50011">
    <property type="entry name" value="PROTEIN_KINASE_DOM"/>
    <property type="match status" value="1"/>
</dbReference>
<sequence>MNLNSENIFVHKGNIKINIFKCQNNKAKFPQYVDPHFLQTSKIYNINRSSDIYSIGILLWEISSCAIPFESELPFNLSLLDAIIQGKRESAVFGTPKEYVIIYTKCWQHEQSLCPTIQDVYKALTSIIYDSTYKTIEVKCDKNHTLSHYVNWHNEATKELKKISSIIAILKKNADCINF</sequence>
<dbReference type="Proteomes" id="UP000439903">
    <property type="component" value="Unassembled WGS sequence"/>
</dbReference>
<keyword evidence="2" id="KW-0547">Nucleotide-binding</keyword>
<keyword evidence="3 6" id="KW-0418">Kinase</keyword>
<dbReference type="InterPro" id="IPR000719">
    <property type="entry name" value="Prot_kinase_dom"/>
</dbReference>
<dbReference type="InterPro" id="IPR011009">
    <property type="entry name" value="Kinase-like_dom_sf"/>
</dbReference>
<name>A0A8H3XMA8_GIGMA</name>
<dbReference type="GO" id="GO:0005524">
    <property type="term" value="F:ATP binding"/>
    <property type="evidence" value="ECO:0007669"/>
    <property type="project" value="UniProtKB-KW"/>
</dbReference>
<dbReference type="GO" id="GO:0004674">
    <property type="term" value="F:protein serine/threonine kinase activity"/>
    <property type="evidence" value="ECO:0007669"/>
    <property type="project" value="TreeGrafter"/>
</dbReference>
<organism evidence="6 7">
    <name type="scientific">Gigaspora margarita</name>
    <dbReference type="NCBI Taxonomy" id="4874"/>
    <lineage>
        <taxon>Eukaryota</taxon>
        <taxon>Fungi</taxon>
        <taxon>Fungi incertae sedis</taxon>
        <taxon>Mucoromycota</taxon>
        <taxon>Glomeromycotina</taxon>
        <taxon>Glomeromycetes</taxon>
        <taxon>Diversisporales</taxon>
        <taxon>Gigasporaceae</taxon>
        <taxon>Gigaspora</taxon>
    </lineage>
</organism>
<feature type="domain" description="Protein kinase" evidence="5">
    <location>
        <begin position="1"/>
        <end position="128"/>
    </location>
</feature>
<keyword evidence="7" id="KW-1185">Reference proteome</keyword>
<evidence type="ECO:0000313" key="7">
    <source>
        <dbReference type="Proteomes" id="UP000439903"/>
    </source>
</evidence>
<comment type="caution">
    <text evidence="6">The sequence shown here is derived from an EMBL/GenBank/DDBJ whole genome shotgun (WGS) entry which is preliminary data.</text>
</comment>
<accession>A0A8H3XMA8</accession>
<dbReference type="PANTHER" id="PTHR44329:SF288">
    <property type="entry name" value="MITOGEN-ACTIVATED PROTEIN KINASE KINASE KINASE 20"/>
    <property type="match status" value="1"/>
</dbReference>
<dbReference type="AlphaFoldDB" id="A0A8H3XMA8"/>
<dbReference type="OrthoDB" id="10261027at2759"/>
<dbReference type="Pfam" id="PF07714">
    <property type="entry name" value="PK_Tyr_Ser-Thr"/>
    <property type="match status" value="1"/>
</dbReference>
<dbReference type="EMBL" id="WTPW01000857">
    <property type="protein sequence ID" value="KAF0474148.1"/>
    <property type="molecule type" value="Genomic_DNA"/>
</dbReference>
<proteinExistence type="predicted"/>
<dbReference type="Gene3D" id="1.10.510.10">
    <property type="entry name" value="Transferase(Phosphotransferase) domain 1"/>
    <property type="match status" value="1"/>
</dbReference>
<evidence type="ECO:0000256" key="4">
    <source>
        <dbReference type="ARBA" id="ARBA00022840"/>
    </source>
</evidence>
<evidence type="ECO:0000259" key="5">
    <source>
        <dbReference type="PROSITE" id="PS50011"/>
    </source>
</evidence>
<evidence type="ECO:0000256" key="2">
    <source>
        <dbReference type="ARBA" id="ARBA00022741"/>
    </source>
</evidence>
<evidence type="ECO:0000256" key="3">
    <source>
        <dbReference type="ARBA" id="ARBA00022777"/>
    </source>
</evidence>